<keyword evidence="2" id="KW-1185">Reference proteome</keyword>
<sequence>MCSVSFFSGTSYSGNGKAYNGQQGQADLGTQYYKANEKDDLKNDIQSVQTDGNGWVIVFDELNYQGNSLLIPNNSTITDLEAYPRGDGGDWKKQIQSFLMYDAQPGFWNFNPPMPQINEAAFSKLFPDSYEDDKLAGAAIAYNIEDSVYRIYMPTFSWRDINSTCYYVHLDHENSAATDDHAEFYAVFDNNGNLTDIQNFNWSEGGAFNITSNAVDAIEDIVSLTGDLLDVVTDGVSTEVADVFNDVFSVGCKIFNFACGQIYKYTDNGGVFYFLPVIIHIINRLTCSVNAGTVD</sequence>
<dbReference type="AlphaFoldDB" id="A0A7W5ZTM2"/>
<comment type="caution">
    <text evidence="1">The sequence shown here is derived from an EMBL/GenBank/DDBJ whole genome shotgun (WGS) entry which is preliminary data.</text>
</comment>
<evidence type="ECO:0000313" key="2">
    <source>
        <dbReference type="Proteomes" id="UP000541352"/>
    </source>
</evidence>
<dbReference type="RefSeq" id="WP_183978961.1">
    <property type="nucleotide sequence ID" value="NZ_JACIBY010000016.1"/>
</dbReference>
<proteinExistence type="predicted"/>
<reference evidence="1 2" key="1">
    <citation type="submission" date="2020-08" db="EMBL/GenBank/DDBJ databases">
        <title>Genomic Encyclopedia of Type Strains, Phase IV (KMG-IV): sequencing the most valuable type-strain genomes for metagenomic binning, comparative biology and taxonomic classification.</title>
        <authorList>
            <person name="Goeker M."/>
        </authorList>
    </citation>
    <scope>NUCLEOTIDE SEQUENCE [LARGE SCALE GENOMIC DNA]</scope>
    <source>
        <strain evidence="1 2">DSM 17976</strain>
    </source>
</reference>
<protein>
    <submittedName>
        <fullName evidence="1">Uncharacterized protein</fullName>
    </submittedName>
</protein>
<gene>
    <name evidence="1" type="ORF">FHS57_005375</name>
</gene>
<dbReference type="EMBL" id="JACIBY010000016">
    <property type="protein sequence ID" value="MBB3841347.1"/>
    <property type="molecule type" value="Genomic_DNA"/>
</dbReference>
<accession>A0A7W5ZTM2</accession>
<organism evidence="1 2">
    <name type="scientific">Runella defluvii</name>
    <dbReference type="NCBI Taxonomy" id="370973"/>
    <lineage>
        <taxon>Bacteria</taxon>
        <taxon>Pseudomonadati</taxon>
        <taxon>Bacteroidota</taxon>
        <taxon>Cytophagia</taxon>
        <taxon>Cytophagales</taxon>
        <taxon>Spirosomataceae</taxon>
        <taxon>Runella</taxon>
    </lineage>
</organism>
<name>A0A7W5ZTM2_9BACT</name>
<dbReference type="Gene3D" id="2.60.20.10">
    <property type="entry name" value="Crystallins"/>
    <property type="match status" value="1"/>
</dbReference>
<evidence type="ECO:0000313" key="1">
    <source>
        <dbReference type="EMBL" id="MBB3841347.1"/>
    </source>
</evidence>
<dbReference type="Proteomes" id="UP000541352">
    <property type="component" value="Unassembled WGS sequence"/>
</dbReference>